<dbReference type="GO" id="GO:0005829">
    <property type="term" value="C:cytosol"/>
    <property type="evidence" value="ECO:0007669"/>
    <property type="project" value="TreeGrafter"/>
</dbReference>
<dbReference type="InterPro" id="IPR020630">
    <property type="entry name" value="THF_DH/CycHdrlase_cat_dom"/>
</dbReference>
<dbReference type="SUPFAM" id="SSF51735">
    <property type="entry name" value="NAD(P)-binding Rossmann-fold domains"/>
    <property type="match status" value="1"/>
</dbReference>
<evidence type="ECO:0000313" key="16">
    <source>
        <dbReference type="Proteomes" id="UP000051861"/>
    </source>
</evidence>
<feature type="domain" description="Tetrahydrofolate dehydrogenase/cyclohydrolase catalytic" evidence="13">
    <location>
        <begin position="5"/>
        <end position="120"/>
    </location>
</feature>
<evidence type="ECO:0000259" key="13">
    <source>
        <dbReference type="Pfam" id="PF00763"/>
    </source>
</evidence>
<sequence length="284" mass="30345">MAVIIDGRSIAKGIRGGVAGEVKNLKEKHGVVPKLCVVLVGENPASQIYVRGKEKACAEAEISSETRRIPSSIKEKQLIDLIRKLNKDKSVHGILVQLPLPKELDTVKILNEILPEKDVDGLHPLNMGKLLKGEGPLFIPCTPQGIIELILSTGTEIKGKEAVVVGRSNIVGKPVSILLLERHATLTICHSRTRDLGEVTRRADILVAAVGSPQIIRGDMVKEGALVVDVGVNRVGEKLVGDVDFESAKSRAAFITPVPGGVGPMTIAMLLKNTLLAAQRGMAK</sequence>
<dbReference type="PANTHER" id="PTHR48099">
    <property type="entry name" value="C-1-TETRAHYDROFOLATE SYNTHASE, CYTOPLASMIC-RELATED"/>
    <property type="match status" value="1"/>
</dbReference>
<dbReference type="InterPro" id="IPR020631">
    <property type="entry name" value="THF_DH/CycHdrlase_NAD-bd_dom"/>
</dbReference>
<dbReference type="GO" id="GO:0009086">
    <property type="term" value="P:methionine biosynthetic process"/>
    <property type="evidence" value="ECO:0007669"/>
    <property type="project" value="UniProtKB-KW"/>
</dbReference>
<dbReference type="AlphaFoldDB" id="A0A0S7Y4Q1"/>
<comment type="caution">
    <text evidence="15">The sequence shown here is derived from an EMBL/GenBank/DDBJ whole genome shotgun (WGS) entry which is preliminary data.</text>
</comment>
<organism evidence="15 16">
    <name type="scientific">candidate division WOR-1 bacterium DG_54_3</name>
    <dbReference type="NCBI Taxonomy" id="1703775"/>
    <lineage>
        <taxon>Bacteria</taxon>
        <taxon>Bacillati</taxon>
        <taxon>Saganbacteria</taxon>
    </lineage>
</organism>
<evidence type="ECO:0000256" key="1">
    <source>
        <dbReference type="ARBA" id="ARBA00004777"/>
    </source>
</evidence>
<dbReference type="Pfam" id="PF00763">
    <property type="entry name" value="THF_DHG_CYH"/>
    <property type="match status" value="1"/>
</dbReference>
<keyword evidence="6 12" id="KW-0378">Hydrolase</keyword>
<dbReference type="CDD" id="cd01080">
    <property type="entry name" value="NAD_bind_m-THF_DH_Cyclohyd"/>
    <property type="match status" value="1"/>
</dbReference>
<evidence type="ECO:0000256" key="8">
    <source>
        <dbReference type="ARBA" id="ARBA00023002"/>
    </source>
</evidence>
<keyword evidence="11 12" id="KW-0511">Multifunctional enzyme</keyword>
<dbReference type="GO" id="GO:0004477">
    <property type="term" value="F:methenyltetrahydrofolate cyclohydrolase activity"/>
    <property type="evidence" value="ECO:0007669"/>
    <property type="project" value="UniProtKB-UniRule"/>
</dbReference>
<dbReference type="InterPro" id="IPR046346">
    <property type="entry name" value="Aminoacid_DH-like_N_sf"/>
</dbReference>
<dbReference type="Proteomes" id="UP000051861">
    <property type="component" value="Unassembled WGS sequence"/>
</dbReference>
<dbReference type="Gene3D" id="3.40.50.720">
    <property type="entry name" value="NAD(P)-binding Rossmann-like Domain"/>
    <property type="match status" value="1"/>
</dbReference>
<name>A0A0S7Y4Q1_UNCSA</name>
<dbReference type="PATRIC" id="fig|1703775.3.peg.408"/>
<keyword evidence="5 12" id="KW-0658">Purine biosynthesis</keyword>
<dbReference type="EC" id="3.5.4.9" evidence="12"/>
<comment type="similarity">
    <text evidence="12">Belongs to the tetrahydrofolate dehydrogenase/cyclohydrolase family.</text>
</comment>
<evidence type="ECO:0000256" key="2">
    <source>
        <dbReference type="ARBA" id="ARBA00011738"/>
    </source>
</evidence>
<evidence type="ECO:0000256" key="7">
    <source>
        <dbReference type="ARBA" id="ARBA00022857"/>
    </source>
</evidence>
<dbReference type="Pfam" id="PF02882">
    <property type="entry name" value="THF_DHG_CYH_C"/>
    <property type="match status" value="1"/>
</dbReference>
<evidence type="ECO:0000256" key="10">
    <source>
        <dbReference type="ARBA" id="ARBA00023167"/>
    </source>
</evidence>
<evidence type="ECO:0000256" key="5">
    <source>
        <dbReference type="ARBA" id="ARBA00022755"/>
    </source>
</evidence>
<keyword evidence="3 12" id="KW-0554">One-carbon metabolism</keyword>
<comment type="catalytic activity">
    <reaction evidence="12">
        <text>(6R)-5,10-methylene-5,6,7,8-tetrahydrofolate + NADP(+) = (6R)-5,10-methenyltetrahydrofolate + NADPH</text>
        <dbReference type="Rhea" id="RHEA:22812"/>
        <dbReference type="ChEBI" id="CHEBI:15636"/>
        <dbReference type="ChEBI" id="CHEBI:57455"/>
        <dbReference type="ChEBI" id="CHEBI:57783"/>
        <dbReference type="ChEBI" id="CHEBI:58349"/>
        <dbReference type="EC" id="1.5.1.5"/>
    </reaction>
</comment>
<dbReference type="Gene3D" id="3.40.50.10860">
    <property type="entry name" value="Leucine Dehydrogenase, chain A, domain 1"/>
    <property type="match status" value="1"/>
</dbReference>
<dbReference type="PANTHER" id="PTHR48099:SF5">
    <property type="entry name" value="C-1-TETRAHYDROFOLATE SYNTHASE, CYTOPLASMIC"/>
    <property type="match status" value="1"/>
</dbReference>
<dbReference type="PRINTS" id="PR00085">
    <property type="entry name" value="THFDHDRGNASE"/>
</dbReference>
<dbReference type="EC" id="1.5.1.5" evidence="12"/>
<reference evidence="15 16" key="1">
    <citation type="journal article" date="2015" name="Microbiome">
        <title>Genomic resolution of linkages in carbon, nitrogen, and sulfur cycling among widespread estuary sediment bacteria.</title>
        <authorList>
            <person name="Baker B.J."/>
            <person name="Lazar C.S."/>
            <person name="Teske A.P."/>
            <person name="Dick G.J."/>
        </authorList>
    </citation>
    <scope>NUCLEOTIDE SEQUENCE [LARGE SCALE GENOMIC DNA]</scope>
    <source>
        <strain evidence="15">DG_54_3</strain>
    </source>
</reference>
<evidence type="ECO:0000256" key="11">
    <source>
        <dbReference type="ARBA" id="ARBA00023268"/>
    </source>
</evidence>
<comment type="subunit">
    <text evidence="2 12">Homodimer.</text>
</comment>
<dbReference type="FunFam" id="3.40.50.720:FF:000006">
    <property type="entry name" value="Bifunctional protein FolD"/>
    <property type="match status" value="1"/>
</dbReference>
<gene>
    <name evidence="12" type="primary">folD</name>
    <name evidence="15" type="ORF">AMJ44_02835</name>
</gene>
<evidence type="ECO:0000256" key="9">
    <source>
        <dbReference type="ARBA" id="ARBA00023102"/>
    </source>
</evidence>
<feature type="binding site" evidence="12">
    <location>
        <begin position="166"/>
        <end position="168"/>
    </location>
    <ligand>
        <name>NADP(+)</name>
        <dbReference type="ChEBI" id="CHEBI:58349"/>
    </ligand>
</feature>
<evidence type="ECO:0000259" key="14">
    <source>
        <dbReference type="Pfam" id="PF02882"/>
    </source>
</evidence>
<dbReference type="NCBIfam" id="NF008058">
    <property type="entry name" value="PRK10792.1"/>
    <property type="match status" value="1"/>
</dbReference>
<dbReference type="GO" id="GO:0000105">
    <property type="term" value="P:L-histidine biosynthetic process"/>
    <property type="evidence" value="ECO:0007669"/>
    <property type="project" value="UniProtKB-KW"/>
</dbReference>
<dbReference type="InterPro" id="IPR036291">
    <property type="entry name" value="NAD(P)-bd_dom_sf"/>
</dbReference>
<dbReference type="FunFam" id="3.40.50.10860:FF:000005">
    <property type="entry name" value="C-1-tetrahydrofolate synthase, cytoplasmic, putative"/>
    <property type="match status" value="1"/>
</dbReference>
<feature type="domain" description="Tetrahydrofolate dehydrogenase/cyclohydrolase NAD(P)-binding" evidence="14">
    <location>
        <begin position="140"/>
        <end position="280"/>
    </location>
</feature>
<keyword evidence="8 12" id="KW-0560">Oxidoreductase</keyword>
<keyword evidence="4 12" id="KW-0028">Amino-acid biosynthesis</keyword>
<accession>A0A0S7Y4Q1</accession>
<evidence type="ECO:0000313" key="15">
    <source>
        <dbReference type="EMBL" id="KPJ69701.1"/>
    </source>
</evidence>
<dbReference type="InterPro" id="IPR000672">
    <property type="entry name" value="THF_DH/CycHdrlase"/>
</dbReference>
<comment type="pathway">
    <text evidence="1 12">One-carbon metabolism; tetrahydrofolate interconversion.</text>
</comment>
<dbReference type="InterPro" id="IPR020867">
    <property type="entry name" value="THF_DH/CycHdrlase_CS"/>
</dbReference>
<comment type="caution">
    <text evidence="12">Lacks conserved residue(s) required for the propagation of feature annotation.</text>
</comment>
<evidence type="ECO:0000256" key="3">
    <source>
        <dbReference type="ARBA" id="ARBA00022563"/>
    </source>
</evidence>
<evidence type="ECO:0000256" key="12">
    <source>
        <dbReference type="HAMAP-Rule" id="MF_01576"/>
    </source>
</evidence>
<keyword evidence="7 12" id="KW-0521">NADP</keyword>
<protein>
    <recommendedName>
        <fullName evidence="12">Bifunctional protein FolD</fullName>
    </recommendedName>
    <domain>
        <recommendedName>
            <fullName evidence="12">Methylenetetrahydrofolate dehydrogenase</fullName>
            <ecNumber evidence="12">1.5.1.5</ecNumber>
        </recommendedName>
    </domain>
    <domain>
        <recommendedName>
            <fullName evidence="12">Methenyltetrahydrofolate cyclohydrolase</fullName>
            <ecNumber evidence="12">3.5.4.9</ecNumber>
        </recommendedName>
    </domain>
</protein>
<comment type="function">
    <text evidence="12">Catalyzes the oxidation of 5,10-methylenetetrahydrofolate to 5,10-methenyltetrahydrofolate and then the hydrolysis of 5,10-methenyltetrahydrofolate to 10-formyltetrahydrofolate.</text>
</comment>
<dbReference type="PROSITE" id="PS00766">
    <property type="entry name" value="THF_DHG_CYH_1"/>
    <property type="match status" value="1"/>
</dbReference>
<dbReference type="SUPFAM" id="SSF53223">
    <property type="entry name" value="Aminoacid dehydrogenase-like, N-terminal domain"/>
    <property type="match status" value="1"/>
</dbReference>
<evidence type="ECO:0000256" key="4">
    <source>
        <dbReference type="ARBA" id="ARBA00022605"/>
    </source>
</evidence>
<proteinExistence type="inferred from homology"/>
<dbReference type="GO" id="GO:0006164">
    <property type="term" value="P:purine nucleotide biosynthetic process"/>
    <property type="evidence" value="ECO:0007669"/>
    <property type="project" value="UniProtKB-KW"/>
</dbReference>
<evidence type="ECO:0000256" key="6">
    <source>
        <dbReference type="ARBA" id="ARBA00022801"/>
    </source>
</evidence>
<dbReference type="NCBIfam" id="NF010783">
    <property type="entry name" value="PRK14186.1"/>
    <property type="match status" value="1"/>
</dbReference>
<dbReference type="UniPathway" id="UPA00193"/>
<dbReference type="EMBL" id="LIZX01000016">
    <property type="protein sequence ID" value="KPJ69701.1"/>
    <property type="molecule type" value="Genomic_DNA"/>
</dbReference>
<dbReference type="HAMAP" id="MF_01576">
    <property type="entry name" value="THF_DHG_CYH"/>
    <property type="match status" value="1"/>
</dbReference>
<feature type="binding site" evidence="12">
    <location>
        <position position="232"/>
    </location>
    <ligand>
        <name>NADP(+)</name>
        <dbReference type="ChEBI" id="CHEBI:58349"/>
    </ligand>
</feature>
<comment type="catalytic activity">
    <reaction evidence="12">
        <text>(6R)-5,10-methenyltetrahydrofolate + H2O = (6R)-10-formyltetrahydrofolate + H(+)</text>
        <dbReference type="Rhea" id="RHEA:23700"/>
        <dbReference type="ChEBI" id="CHEBI:15377"/>
        <dbReference type="ChEBI" id="CHEBI:15378"/>
        <dbReference type="ChEBI" id="CHEBI:57455"/>
        <dbReference type="ChEBI" id="CHEBI:195366"/>
        <dbReference type="EC" id="3.5.4.9"/>
    </reaction>
</comment>
<dbReference type="GO" id="GO:0004488">
    <property type="term" value="F:methylenetetrahydrofolate dehydrogenase (NADP+) activity"/>
    <property type="evidence" value="ECO:0007669"/>
    <property type="project" value="UniProtKB-UniRule"/>
</dbReference>
<keyword evidence="10 12" id="KW-0486">Methionine biosynthesis</keyword>
<dbReference type="GO" id="GO:0035999">
    <property type="term" value="P:tetrahydrofolate interconversion"/>
    <property type="evidence" value="ECO:0007669"/>
    <property type="project" value="UniProtKB-UniRule"/>
</dbReference>
<dbReference type="PROSITE" id="PS00767">
    <property type="entry name" value="THF_DHG_CYH_2"/>
    <property type="match status" value="1"/>
</dbReference>
<keyword evidence="9 12" id="KW-0368">Histidine biosynthesis</keyword>